<keyword evidence="2" id="KW-0812">Transmembrane</keyword>
<keyword evidence="2" id="KW-1133">Transmembrane helix</keyword>
<comment type="caution">
    <text evidence="5">The sequence shown here is derived from an EMBL/GenBank/DDBJ whole genome shotgun (WGS) entry which is preliminary data.</text>
</comment>
<dbReference type="EMBL" id="JOTP01000010">
    <property type="protein sequence ID" value="KEP26387.1"/>
    <property type="molecule type" value="Genomic_DNA"/>
</dbReference>
<name>A0A081LAW1_9BACI</name>
<dbReference type="Pfam" id="PF13791">
    <property type="entry name" value="Sigma_reg_C"/>
    <property type="match status" value="1"/>
</dbReference>
<evidence type="ECO:0000256" key="2">
    <source>
        <dbReference type="SAM" id="Phobius"/>
    </source>
</evidence>
<dbReference type="RefSeq" id="WP_034321590.1">
    <property type="nucleotide sequence ID" value="NZ_JBCMYH010000022.1"/>
</dbReference>
<dbReference type="eggNOG" id="ENOG502Z96W">
    <property type="taxonomic scope" value="Bacteria"/>
</dbReference>
<feature type="coiled-coil region" evidence="1">
    <location>
        <begin position="15"/>
        <end position="42"/>
    </location>
</feature>
<keyword evidence="2" id="KW-0472">Membrane</keyword>
<accession>A0A081LAW1</accession>
<reference evidence="5 6" key="1">
    <citation type="submission" date="2012-09" db="EMBL/GenBank/DDBJ databases">
        <title>Genome Sequence of Bacillus sp. DW5-4.</title>
        <authorList>
            <person name="Lai Q."/>
            <person name="Liu Y."/>
            <person name="Shao Z."/>
        </authorList>
    </citation>
    <scope>NUCLEOTIDE SEQUENCE [LARGE SCALE GENOMIC DNA]</scope>
    <source>
        <strain evidence="5 6">DW5-4</strain>
    </source>
</reference>
<feature type="domain" description="Sigma factor regulator C-terminal" evidence="3">
    <location>
        <begin position="202"/>
        <end position="345"/>
    </location>
</feature>
<evidence type="ECO:0000259" key="3">
    <source>
        <dbReference type="Pfam" id="PF13791"/>
    </source>
</evidence>
<gene>
    <name evidence="5" type="ORF">BA70_02340</name>
</gene>
<organism evidence="5 6">
    <name type="scientific">Bacillus zhangzhouensis</name>
    <dbReference type="NCBI Taxonomy" id="1178540"/>
    <lineage>
        <taxon>Bacteria</taxon>
        <taxon>Bacillati</taxon>
        <taxon>Bacillota</taxon>
        <taxon>Bacilli</taxon>
        <taxon>Bacillales</taxon>
        <taxon>Bacillaceae</taxon>
        <taxon>Bacillus</taxon>
    </lineage>
</organism>
<dbReference type="InterPro" id="IPR029101">
    <property type="entry name" value="Sigma_reg_N"/>
</dbReference>
<dbReference type="InterPro" id="IPR025672">
    <property type="entry name" value="Sigma_reg_C_dom"/>
</dbReference>
<evidence type="ECO:0000256" key="1">
    <source>
        <dbReference type="SAM" id="Coils"/>
    </source>
</evidence>
<protein>
    <submittedName>
        <fullName evidence="5">Anti-sigma-M factor</fullName>
    </submittedName>
</protein>
<feature type="domain" description="Sigma factor regulator N-terminal" evidence="4">
    <location>
        <begin position="56"/>
        <end position="150"/>
    </location>
</feature>
<dbReference type="Proteomes" id="UP000028091">
    <property type="component" value="Unassembled WGS sequence"/>
</dbReference>
<feature type="transmembrane region" description="Helical" evidence="2">
    <location>
        <begin position="70"/>
        <end position="93"/>
    </location>
</feature>
<sequence length="352" mass="40186">MNEEFNKRWEQYNNGEMNEEEMMAFEEELEENEKRLSQELNDSDWTDFSISPEKQKAILQYGKRKSYLRISVLAVISTLIILPLCTLGSYLYYGVGGAESKGNHFMETAAVTVALTKPNVAIDMRDLKGQVKLFGMNTELKLQKQIGNKTEAIGSEQIEMFFDKLKQPTISYYGDSARNTEDFFTHPSTQADASKKQTLTTLDKLPEGTVSEVYVSYDKAYSPKDVYTFAKKYDMKVLWNAIKTEDSLSGNQRPIGFPGKDSEFLKELQHTSKTEVDQFKDALAYVNQHPTWAKTISGRPELDLANRIRYINQNGVTAYGSVVTGPSKEIEKFVKTKRIKTAKVSEVELWNW</sequence>
<keyword evidence="6" id="KW-1185">Reference proteome</keyword>
<evidence type="ECO:0000313" key="5">
    <source>
        <dbReference type="EMBL" id="KEP26387.1"/>
    </source>
</evidence>
<evidence type="ECO:0000259" key="4">
    <source>
        <dbReference type="Pfam" id="PF13800"/>
    </source>
</evidence>
<keyword evidence="1" id="KW-0175">Coiled coil</keyword>
<dbReference type="Pfam" id="PF13800">
    <property type="entry name" value="Sigma_reg_N"/>
    <property type="match status" value="1"/>
</dbReference>
<evidence type="ECO:0000313" key="6">
    <source>
        <dbReference type="Proteomes" id="UP000028091"/>
    </source>
</evidence>
<dbReference type="AlphaFoldDB" id="A0A081LAW1"/>
<dbReference type="OrthoDB" id="2730366at2"/>
<proteinExistence type="predicted"/>